<evidence type="ECO:0000256" key="2">
    <source>
        <dbReference type="ARBA" id="ARBA00034247"/>
    </source>
</evidence>
<dbReference type="STRING" id="1817760.A2151_08960"/>
<dbReference type="SUPFAM" id="SSF158472">
    <property type="entry name" value="HAMP domain-like"/>
    <property type="match status" value="1"/>
</dbReference>
<dbReference type="PANTHER" id="PTHR45138:SF9">
    <property type="entry name" value="DIGUANYLATE CYCLASE DGCM-RELATED"/>
    <property type="match status" value="1"/>
</dbReference>
<comment type="catalytic activity">
    <reaction evidence="2">
        <text>2 GTP = 3',3'-c-di-GMP + 2 diphosphate</text>
        <dbReference type="Rhea" id="RHEA:24898"/>
        <dbReference type="ChEBI" id="CHEBI:33019"/>
        <dbReference type="ChEBI" id="CHEBI:37565"/>
        <dbReference type="ChEBI" id="CHEBI:58805"/>
        <dbReference type="EC" id="2.7.7.65"/>
    </reaction>
</comment>
<feature type="domain" description="GGDEF" evidence="5">
    <location>
        <begin position="282"/>
        <end position="416"/>
    </location>
</feature>
<dbReference type="SMART" id="SM00267">
    <property type="entry name" value="GGDEF"/>
    <property type="match status" value="1"/>
</dbReference>
<evidence type="ECO:0000256" key="1">
    <source>
        <dbReference type="ARBA" id="ARBA00012528"/>
    </source>
</evidence>
<dbReference type="PROSITE" id="PS50887">
    <property type="entry name" value="GGDEF"/>
    <property type="match status" value="1"/>
</dbReference>
<dbReference type="SMART" id="SM00304">
    <property type="entry name" value="HAMP"/>
    <property type="match status" value="1"/>
</dbReference>
<evidence type="ECO:0000259" key="4">
    <source>
        <dbReference type="PROSITE" id="PS50885"/>
    </source>
</evidence>
<proteinExistence type="predicted"/>
<protein>
    <recommendedName>
        <fullName evidence="1">diguanylate cyclase</fullName>
        <ecNumber evidence="1">2.7.7.65</ecNumber>
    </recommendedName>
</protein>
<dbReference type="PANTHER" id="PTHR45138">
    <property type="entry name" value="REGULATORY COMPONENTS OF SENSORY TRANSDUCTION SYSTEM"/>
    <property type="match status" value="1"/>
</dbReference>
<dbReference type="InterPro" id="IPR029787">
    <property type="entry name" value="Nucleotide_cyclase"/>
</dbReference>
<keyword evidence="3" id="KW-0812">Transmembrane</keyword>
<dbReference type="GO" id="GO:0007165">
    <property type="term" value="P:signal transduction"/>
    <property type="evidence" value="ECO:0007669"/>
    <property type="project" value="InterPro"/>
</dbReference>
<dbReference type="NCBIfam" id="TIGR00254">
    <property type="entry name" value="GGDEF"/>
    <property type="match status" value="1"/>
</dbReference>
<comment type="caution">
    <text evidence="6">The sequence shown here is derived from an EMBL/GenBank/DDBJ whole genome shotgun (WGS) entry which is preliminary data.</text>
</comment>
<accession>A0A1F6TUZ1</accession>
<dbReference type="InterPro" id="IPR000160">
    <property type="entry name" value="GGDEF_dom"/>
</dbReference>
<dbReference type="PROSITE" id="PS50885">
    <property type="entry name" value="HAMP"/>
    <property type="match status" value="1"/>
</dbReference>
<evidence type="ECO:0000256" key="3">
    <source>
        <dbReference type="SAM" id="Phobius"/>
    </source>
</evidence>
<dbReference type="Pfam" id="PF00990">
    <property type="entry name" value="GGDEF"/>
    <property type="match status" value="1"/>
</dbReference>
<dbReference type="Pfam" id="PF00672">
    <property type="entry name" value="HAMP"/>
    <property type="match status" value="1"/>
</dbReference>
<feature type="domain" description="HAMP" evidence="4">
    <location>
        <begin position="194"/>
        <end position="246"/>
    </location>
</feature>
<keyword evidence="3" id="KW-1133">Transmembrane helix</keyword>
<dbReference type="EC" id="2.7.7.65" evidence="1"/>
<reference evidence="6 7" key="1">
    <citation type="journal article" date="2016" name="Nat. Commun.">
        <title>Thousands of microbial genomes shed light on interconnected biogeochemical processes in an aquifer system.</title>
        <authorList>
            <person name="Anantharaman K."/>
            <person name="Brown C.T."/>
            <person name="Hug L.A."/>
            <person name="Sharon I."/>
            <person name="Castelle C.J."/>
            <person name="Probst A.J."/>
            <person name="Thomas B.C."/>
            <person name="Singh A."/>
            <person name="Wilkins M.J."/>
            <person name="Karaoz U."/>
            <person name="Brodie E.L."/>
            <person name="Williams K.H."/>
            <person name="Hubbard S.S."/>
            <person name="Banfield J.F."/>
        </authorList>
    </citation>
    <scope>NUCLEOTIDE SEQUENCE [LARGE SCALE GENOMIC DNA]</scope>
</reference>
<name>A0A1F6TUZ1_9PROT</name>
<evidence type="ECO:0000259" key="5">
    <source>
        <dbReference type="PROSITE" id="PS50887"/>
    </source>
</evidence>
<dbReference type="CDD" id="cd01949">
    <property type="entry name" value="GGDEF"/>
    <property type="match status" value="1"/>
</dbReference>
<organism evidence="6 7">
    <name type="scientific">Candidatus Muproteobacteria bacterium RBG_16_65_34</name>
    <dbReference type="NCBI Taxonomy" id="1817760"/>
    <lineage>
        <taxon>Bacteria</taxon>
        <taxon>Pseudomonadati</taxon>
        <taxon>Pseudomonadota</taxon>
        <taxon>Candidatus Muproteobacteria</taxon>
    </lineage>
</organism>
<sequence length="417" mass="46425">MVIVSLPLLFALLIGRTVLLPSLSETFHEAIAEVIQETQPIRQLQVLLLNAAMPVNDIIISGDPREVERFDKLSHEIDRMFRETTITAFKLPQERESILTAQREWEEAKARGRAILARGGPRHDAATTRNMKAFDAKIDAAVQTLDYVHELARGELADHLARADAIERKMLVFVASMTGIGLVLTLVVGVLVARSILRPLALLEKGAAQIGTGDLAHRIPPGRDDELGRVAGAFNAMAAKLERARSELEELAIRDSLTQAYNRREFLRHIEEEARRCRRTRRPFSLLMVDIDHFKSINDTYGHPAGDEVLKNIVARLRSSARPTDFIARYGGEEFALILPETDGTNAIPVAERLREAIAAQPVAVTADKSIRLTASFGVATYLEETEEIEHLIARADEALYQAKHAGRNCVRRFTLA</sequence>
<dbReference type="Gene3D" id="3.30.70.270">
    <property type="match status" value="1"/>
</dbReference>
<gene>
    <name evidence="6" type="ORF">A2151_08960</name>
</gene>
<dbReference type="Gene3D" id="6.10.340.10">
    <property type="match status" value="1"/>
</dbReference>
<dbReference type="FunFam" id="3.30.70.270:FF:000001">
    <property type="entry name" value="Diguanylate cyclase domain protein"/>
    <property type="match status" value="1"/>
</dbReference>
<dbReference type="InterPro" id="IPR043128">
    <property type="entry name" value="Rev_trsase/Diguanyl_cyclase"/>
</dbReference>
<dbReference type="InterPro" id="IPR050469">
    <property type="entry name" value="Diguanylate_Cyclase"/>
</dbReference>
<evidence type="ECO:0000313" key="7">
    <source>
        <dbReference type="Proteomes" id="UP000178885"/>
    </source>
</evidence>
<dbReference type="GO" id="GO:0016020">
    <property type="term" value="C:membrane"/>
    <property type="evidence" value="ECO:0007669"/>
    <property type="project" value="InterPro"/>
</dbReference>
<dbReference type="GO" id="GO:0052621">
    <property type="term" value="F:diguanylate cyclase activity"/>
    <property type="evidence" value="ECO:0007669"/>
    <property type="project" value="UniProtKB-EC"/>
</dbReference>
<dbReference type="InterPro" id="IPR003660">
    <property type="entry name" value="HAMP_dom"/>
</dbReference>
<feature type="transmembrane region" description="Helical" evidence="3">
    <location>
        <begin position="170"/>
        <end position="193"/>
    </location>
</feature>
<keyword evidence="3" id="KW-0472">Membrane</keyword>
<dbReference type="EMBL" id="MFSU01000014">
    <property type="protein sequence ID" value="OGI48937.1"/>
    <property type="molecule type" value="Genomic_DNA"/>
</dbReference>
<dbReference type="AlphaFoldDB" id="A0A1F6TUZ1"/>
<dbReference type="Proteomes" id="UP000178885">
    <property type="component" value="Unassembled WGS sequence"/>
</dbReference>
<evidence type="ECO:0000313" key="6">
    <source>
        <dbReference type="EMBL" id="OGI48937.1"/>
    </source>
</evidence>
<dbReference type="SUPFAM" id="SSF55073">
    <property type="entry name" value="Nucleotide cyclase"/>
    <property type="match status" value="1"/>
</dbReference>
<dbReference type="CDD" id="cd06225">
    <property type="entry name" value="HAMP"/>
    <property type="match status" value="1"/>
</dbReference>